<sequence>MKHLLAQQQFHWSFIFLWLMVGLQLLFSPHWLGFICLALFGIRLLYLKNGTWKWVTILSLLVLALTLRQMKYLDNVASLTFTEADTNYTIVFSPLSVSLDSEKLTGTARLLHSENVKESIPIQVYYRLPEDFQVNSRLIDSQTVWQVKGKISKPDSARNFSVFDYQDYLLKQQIVWEMDITEIFSINEIAPITVKEKMQVWRANITKPFRVLEDFSWVAVHNKLLLNISSSAYKTLREDFLILGVVHYFAISGFHLEYIRKRLRYSLLRIGIMIELVEIFLLVLLLFYAWLIQWPAGVIRSLAAYYGRRLCRYFDLPFSSLDTLAIVGILMLIIHPLYSQMLGFQLSFLLSYVIQFYFSARKQDEGFQQQIEFSLTCLIFSWPLLIHSNAEWNWMQLVIVLVFGLIFDRILMPSMCMTTLIIYLSHVFGSFEVVLARLSLIFNRIWSQLIPIDFLKWTTLIIGSISVSQLLMLYAGASCWLWCLKRKRLLKAYVSVLIVYLILVLSSNFNFNTTLIVLDVGQGDALLYQPAFSRDTWLIDTGGRINFNDEGISLDTAAAQAQLIPALKALGVRRLKGVVVTHPDIDHAGNLLALSQEIDIEYLFINNYTLKSSLWKQIKPHLNSNIKMNVLENGQVYQVEATNFSILALEEHVTYYQEDQSNDSSLICYIKLGALSFLNLGDLSIEGERRLITAYPNLIADIIKVAHHGSNTSTSELLLEQLRPQLALISAGENNRYGHPHAEVLQRLQFFNIPTLATNDVGAIKITYNPIWGYSITTALEME</sequence>
<dbReference type="InterPro" id="IPR052159">
    <property type="entry name" value="Competence_DNA_uptake"/>
</dbReference>
<evidence type="ECO:0000256" key="4">
    <source>
        <dbReference type="ARBA" id="ARBA00022989"/>
    </source>
</evidence>
<dbReference type="SMART" id="SM00849">
    <property type="entry name" value="Lactamase_B"/>
    <property type="match status" value="1"/>
</dbReference>
<dbReference type="GO" id="GO:0030420">
    <property type="term" value="P:establishment of competence for transformation"/>
    <property type="evidence" value="ECO:0007669"/>
    <property type="project" value="InterPro"/>
</dbReference>
<keyword evidence="3 6" id="KW-0812">Transmembrane</keyword>
<feature type="transmembrane region" description="Helical" evidence="6">
    <location>
        <begin position="460"/>
        <end position="483"/>
    </location>
</feature>
<dbReference type="PANTHER" id="PTHR30619:SF7">
    <property type="entry name" value="BETA-LACTAMASE DOMAIN PROTEIN"/>
    <property type="match status" value="1"/>
</dbReference>
<organism evidence="8 9">
    <name type="scientific">Fundicoccus ignavus</name>
    <dbReference type="NCBI Taxonomy" id="2664442"/>
    <lineage>
        <taxon>Bacteria</taxon>
        <taxon>Bacillati</taxon>
        <taxon>Bacillota</taxon>
        <taxon>Bacilli</taxon>
        <taxon>Lactobacillales</taxon>
        <taxon>Aerococcaceae</taxon>
        <taxon>Fundicoccus</taxon>
    </lineage>
</organism>
<dbReference type="Proteomes" id="UP000430975">
    <property type="component" value="Unassembled WGS sequence"/>
</dbReference>
<dbReference type="InterPro" id="IPR004477">
    <property type="entry name" value="ComEC_N"/>
</dbReference>
<dbReference type="InterPro" id="IPR001279">
    <property type="entry name" value="Metallo-B-lactamas"/>
</dbReference>
<evidence type="ECO:0000259" key="7">
    <source>
        <dbReference type="SMART" id="SM00849"/>
    </source>
</evidence>
<feature type="domain" description="Metallo-beta-lactamase" evidence="7">
    <location>
        <begin position="522"/>
        <end position="733"/>
    </location>
</feature>
<feature type="transmembrane region" description="Helical" evidence="6">
    <location>
        <begin position="240"/>
        <end position="258"/>
    </location>
</feature>
<dbReference type="InterPro" id="IPR036866">
    <property type="entry name" value="RibonucZ/Hydroxyglut_hydro"/>
</dbReference>
<keyword evidence="5 6" id="KW-0472">Membrane</keyword>
<feature type="transmembrane region" description="Helical" evidence="6">
    <location>
        <begin position="270"/>
        <end position="292"/>
    </location>
</feature>
<evidence type="ECO:0000313" key="9">
    <source>
        <dbReference type="Proteomes" id="UP000430975"/>
    </source>
</evidence>
<dbReference type="SUPFAM" id="SSF56281">
    <property type="entry name" value="Metallo-hydrolase/oxidoreductase"/>
    <property type="match status" value="1"/>
</dbReference>
<protein>
    <submittedName>
        <fullName evidence="8">DNA internalization-related competence protein ComEC/Rec2</fullName>
    </submittedName>
</protein>
<feature type="transmembrane region" description="Helical" evidence="6">
    <location>
        <begin position="394"/>
        <end position="411"/>
    </location>
</feature>
<keyword evidence="2" id="KW-1003">Cell membrane</keyword>
<feature type="transmembrane region" description="Helical" evidence="6">
    <location>
        <begin position="12"/>
        <end position="45"/>
    </location>
</feature>
<dbReference type="NCBIfam" id="TIGR00361">
    <property type="entry name" value="ComEC_Rec2"/>
    <property type="match status" value="1"/>
</dbReference>
<dbReference type="PANTHER" id="PTHR30619">
    <property type="entry name" value="DNA INTERNALIZATION/COMPETENCE PROTEIN COMEC/REC2"/>
    <property type="match status" value="1"/>
</dbReference>
<keyword evidence="9" id="KW-1185">Reference proteome</keyword>
<accession>A0A6I2GBU2</accession>
<evidence type="ECO:0000256" key="3">
    <source>
        <dbReference type="ARBA" id="ARBA00022692"/>
    </source>
</evidence>
<proteinExistence type="predicted"/>
<dbReference type="InterPro" id="IPR004797">
    <property type="entry name" value="Competence_ComEC/Rec2"/>
</dbReference>
<feature type="transmembrane region" description="Helical" evidence="6">
    <location>
        <begin position="51"/>
        <end position="67"/>
    </location>
</feature>
<dbReference type="GO" id="GO:0005886">
    <property type="term" value="C:plasma membrane"/>
    <property type="evidence" value="ECO:0007669"/>
    <property type="project" value="UniProtKB-SubCell"/>
</dbReference>
<gene>
    <name evidence="8" type="ORF">GIY09_05070</name>
</gene>
<dbReference type="AlphaFoldDB" id="A0A6I2GBU2"/>
<feature type="transmembrane region" description="Helical" evidence="6">
    <location>
        <begin position="420"/>
        <end position="440"/>
    </location>
</feature>
<evidence type="ECO:0000256" key="2">
    <source>
        <dbReference type="ARBA" id="ARBA00022475"/>
    </source>
</evidence>
<dbReference type="Pfam" id="PF00753">
    <property type="entry name" value="Lactamase_B"/>
    <property type="match status" value="1"/>
</dbReference>
<dbReference type="EMBL" id="WJQS01000003">
    <property type="protein sequence ID" value="MRI85247.1"/>
    <property type="molecule type" value="Genomic_DNA"/>
</dbReference>
<comment type="caution">
    <text evidence="8">The sequence shown here is derived from an EMBL/GenBank/DDBJ whole genome shotgun (WGS) entry which is preliminary data.</text>
</comment>
<evidence type="ECO:0000313" key="8">
    <source>
        <dbReference type="EMBL" id="MRI85247.1"/>
    </source>
</evidence>
<keyword evidence="4 6" id="KW-1133">Transmembrane helix</keyword>
<dbReference type="Pfam" id="PF13567">
    <property type="entry name" value="DUF4131"/>
    <property type="match status" value="1"/>
</dbReference>
<dbReference type="RefSeq" id="WP_153863372.1">
    <property type="nucleotide sequence ID" value="NZ_WJQS01000003.1"/>
</dbReference>
<feature type="transmembrane region" description="Helical" evidence="6">
    <location>
        <begin position="490"/>
        <end position="509"/>
    </location>
</feature>
<dbReference type="Gene3D" id="3.60.15.10">
    <property type="entry name" value="Ribonuclease Z/Hydroxyacylglutathione hydrolase-like"/>
    <property type="match status" value="1"/>
</dbReference>
<dbReference type="Pfam" id="PF03772">
    <property type="entry name" value="Competence"/>
    <property type="match status" value="1"/>
</dbReference>
<reference evidence="8 9" key="1">
    <citation type="submission" date="2019-11" db="EMBL/GenBank/DDBJ databases">
        <title>Characterisation of Fundicoccus ignavus gen. nov. sp. nov., a novel genus of the family Aerococcaceae isolated from bulk tank milk.</title>
        <authorList>
            <person name="Siebert A."/>
            <person name="Huptas C."/>
            <person name="Wenning M."/>
            <person name="Scherer S."/>
            <person name="Doll E.V."/>
        </authorList>
    </citation>
    <scope>NUCLEOTIDE SEQUENCE [LARGE SCALE GENOMIC DNA]</scope>
    <source>
        <strain evidence="8 9">WS4759</strain>
    </source>
</reference>
<evidence type="ECO:0000256" key="1">
    <source>
        <dbReference type="ARBA" id="ARBA00004651"/>
    </source>
</evidence>
<evidence type="ECO:0000256" key="5">
    <source>
        <dbReference type="ARBA" id="ARBA00023136"/>
    </source>
</evidence>
<dbReference type="InterPro" id="IPR025405">
    <property type="entry name" value="DUF4131"/>
</dbReference>
<dbReference type="CDD" id="cd07731">
    <property type="entry name" value="ComA-like_MBL-fold"/>
    <property type="match status" value="1"/>
</dbReference>
<feature type="transmembrane region" description="Helical" evidence="6">
    <location>
        <begin position="313"/>
        <end position="335"/>
    </location>
</feature>
<evidence type="ECO:0000256" key="6">
    <source>
        <dbReference type="SAM" id="Phobius"/>
    </source>
</evidence>
<dbReference type="InterPro" id="IPR035681">
    <property type="entry name" value="ComA-like_MBL"/>
</dbReference>
<name>A0A6I2GBU2_9LACT</name>
<dbReference type="NCBIfam" id="TIGR00360">
    <property type="entry name" value="ComEC_N-term"/>
    <property type="match status" value="1"/>
</dbReference>
<comment type="subcellular location">
    <subcellularLocation>
        <location evidence="1">Cell membrane</location>
        <topology evidence="1">Multi-pass membrane protein</topology>
    </subcellularLocation>
</comment>